<dbReference type="InParanoid" id="A7EXE3"/>
<gene>
    <name evidence="1" type="ORF">SS1G_10004</name>
</gene>
<evidence type="ECO:0000313" key="1">
    <source>
        <dbReference type="EMBL" id="EDN94135.1"/>
    </source>
</evidence>
<organism evidence="1 2">
    <name type="scientific">Sclerotinia sclerotiorum (strain ATCC 18683 / 1980 / Ss-1)</name>
    <name type="common">White mold</name>
    <name type="synonym">Whetzelinia sclerotiorum</name>
    <dbReference type="NCBI Taxonomy" id="665079"/>
    <lineage>
        <taxon>Eukaryota</taxon>
        <taxon>Fungi</taxon>
        <taxon>Dikarya</taxon>
        <taxon>Ascomycota</taxon>
        <taxon>Pezizomycotina</taxon>
        <taxon>Leotiomycetes</taxon>
        <taxon>Helotiales</taxon>
        <taxon>Sclerotiniaceae</taxon>
        <taxon>Sclerotinia</taxon>
    </lineage>
</organism>
<dbReference type="KEGG" id="ssl:SS1G_10004"/>
<protein>
    <submittedName>
        <fullName evidence="1">Uncharacterized protein</fullName>
    </submittedName>
</protein>
<dbReference type="AlphaFoldDB" id="A7EXE3"/>
<dbReference type="Proteomes" id="UP000001312">
    <property type="component" value="Unassembled WGS sequence"/>
</dbReference>
<name>A7EXE3_SCLS1</name>
<dbReference type="EMBL" id="CH476634">
    <property type="protein sequence ID" value="EDN94135.1"/>
    <property type="molecule type" value="Genomic_DNA"/>
</dbReference>
<dbReference type="RefSeq" id="XP_001589369.1">
    <property type="nucleotide sequence ID" value="XM_001589319.1"/>
</dbReference>
<keyword evidence="2" id="KW-1185">Reference proteome</keyword>
<evidence type="ECO:0000313" key="2">
    <source>
        <dbReference type="Proteomes" id="UP000001312"/>
    </source>
</evidence>
<reference evidence="2" key="1">
    <citation type="journal article" date="2011" name="PLoS Genet.">
        <title>Genomic analysis of the necrotrophic fungal pathogens Sclerotinia sclerotiorum and Botrytis cinerea.</title>
        <authorList>
            <person name="Amselem J."/>
            <person name="Cuomo C.A."/>
            <person name="van Kan J.A."/>
            <person name="Viaud M."/>
            <person name="Benito E.P."/>
            <person name="Couloux A."/>
            <person name="Coutinho P.M."/>
            <person name="de Vries R.P."/>
            <person name="Dyer P.S."/>
            <person name="Fillinger S."/>
            <person name="Fournier E."/>
            <person name="Gout L."/>
            <person name="Hahn M."/>
            <person name="Kohn L."/>
            <person name="Lapalu N."/>
            <person name="Plummer K.M."/>
            <person name="Pradier J.M."/>
            <person name="Quevillon E."/>
            <person name="Sharon A."/>
            <person name="Simon A."/>
            <person name="ten Have A."/>
            <person name="Tudzynski B."/>
            <person name="Tudzynski P."/>
            <person name="Wincker P."/>
            <person name="Andrew M."/>
            <person name="Anthouard V."/>
            <person name="Beever R.E."/>
            <person name="Beffa R."/>
            <person name="Benoit I."/>
            <person name="Bouzid O."/>
            <person name="Brault B."/>
            <person name="Chen Z."/>
            <person name="Choquer M."/>
            <person name="Collemare J."/>
            <person name="Cotton P."/>
            <person name="Danchin E.G."/>
            <person name="Da Silva C."/>
            <person name="Gautier A."/>
            <person name="Giraud C."/>
            <person name="Giraud T."/>
            <person name="Gonzalez C."/>
            <person name="Grossetete S."/>
            <person name="Guldener U."/>
            <person name="Henrissat B."/>
            <person name="Howlett B.J."/>
            <person name="Kodira C."/>
            <person name="Kretschmer M."/>
            <person name="Lappartient A."/>
            <person name="Leroch M."/>
            <person name="Levis C."/>
            <person name="Mauceli E."/>
            <person name="Neuveglise C."/>
            <person name="Oeser B."/>
            <person name="Pearson M."/>
            <person name="Poulain J."/>
            <person name="Poussereau N."/>
            <person name="Quesneville H."/>
            <person name="Rascle C."/>
            <person name="Schumacher J."/>
            <person name="Segurens B."/>
            <person name="Sexton A."/>
            <person name="Silva E."/>
            <person name="Sirven C."/>
            <person name="Soanes D.M."/>
            <person name="Talbot N.J."/>
            <person name="Templeton M."/>
            <person name="Yandava C."/>
            <person name="Yarden O."/>
            <person name="Zeng Q."/>
            <person name="Rollins J.A."/>
            <person name="Lebrun M.H."/>
            <person name="Dickman M."/>
        </authorList>
    </citation>
    <scope>NUCLEOTIDE SEQUENCE [LARGE SCALE GENOMIC DNA]</scope>
    <source>
        <strain evidence="2">ATCC 18683 / 1980 / Ss-1</strain>
    </source>
</reference>
<dbReference type="GeneID" id="5485260"/>
<proteinExistence type="predicted"/>
<accession>A7EXE3</accession>
<sequence length="60" mass="6658">MSHRGAVAAEPRKCPQVNIARLSESKAACTTSYRYYTTAHIDSTSYSLFCCRCQSIIHAT</sequence>